<dbReference type="InterPro" id="IPR016187">
    <property type="entry name" value="CTDL_fold"/>
</dbReference>
<reference evidence="1" key="1">
    <citation type="submission" date="2021-03" db="EMBL/GenBank/DDBJ databases">
        <authorList>
            <person name="Tran Van P."/>
        </authorList>
    </citation>
    <scope>NUCLEOTIDE SEQUENCE</scope>
</reference>
<feature type="non-terminal residue" evidence="1">
    <location>
        <position position="93"/>
    </location>
</feature>
<evidence type="ECO:0008006" key="3">
    <source>
        <dbReference type="Google" id="ProtNLM"/>
    </source>
</evidence>
<dbReference type="Gene3D" id="3.10.100.10">
    <property type="entry name" value="Mannose-Binding Protein A, subunit A"/>
    <property type="match status" value="1"/>
</dbReference>
<dbReference type="SUPFAM" id="SSF56436">
    <property type="entry name" value="C-type lectin-like"/>
    <property type="match status" value="1"/>
</dbReference>
<gene>
    <name evidence="1" type="ORF">TPAB3V08_LOCUS15780</name>
</gene>
<keyword evidence="2" id="KW-1185">Reference proteome</keyword>
<dbReference type="Proteomes" id="UP001153148">
    <property type="component" value="Unassembled WGS sequence"/>
</dbReference>
<proteinExistence type="predicted"/>
<evidence type="ECO:0000313" key="1">
    <source>
        <dbReference type="EMBL" id="CAG2068837.1"/>
    </source>
</evidence>
<accession>A0ABN7PRM3</accession>
<evidence type="ECO:0000313" key="2">
    <source>
        <dbReference type="Proteomes" id="UP001153148"/>
    </source>
</evidence>
<comment type="caution">
    <text evidence="1">The sequence shown here is derived from an EMBL/GenBank/DDBJ whole genome shotgun (WGS) entry which is preliminary data.</text>
</comment>
<dbReference type="InterPro" id="IPR016186">
    <property type="entry name" value="C-type_lectin-like/link_sf"/>
</dbReference>
<protein>
    <recommendedName>
        <fullName evidence="3">C-type lectin domain-containing protein</fullName>
    </recommendedName>
</protein>
<dbReference type="EMBL" id="CAJPIN010104463">
    <property type="protein sequence ID" value="CAG2068837.1"/>
    <property type="molecule type" value="Genomic_DNA"/>
</dbReference>
<name>A0ABN7PRM3_TIMPD</name>
<organism evidence="1 2">
    <name type="scientific">Timema podura</name>
    <name type="common">Walking stick</name>
    <dbReference type="NCBI Taxonomy" id="61482"/>
    <lineage>
        <taxon>Eukaryota</taxon>
        <taxon>Metazoa</taxon>
        <taxon>Ecdysozoa</taxon>
        <taxon>Arthropoda</taxon>
        <taxon>Hexapoda</taxon>
        <taxon>Insecta</taxon>
        <taxon>Pterygota</taxon>
        <taxon>Neoptera</taxon>
        <taxon>Polyneoptera</taxon>
        <taxon>Phasmatodea</taxon>
        <taxon>Timematodea</taxon>
        <taxon>Timematoidea</taxon>
        <taxon>Timematidae</taxon>
        <taxon>Timema</taxon>
    </lineage>
</organism>
<sequence>MVTDMNEAIALTHVHPRYHDIWIGGHVREHSWAWEHTGEALSSTPSNKSKFPPWITFPQRQSFNCLSLHNHASSPKFIESKCAKRMGYACEEG</sequence>